<dbReference type="RefSeq" id="WP_113062811.1">
    <property type="nucleotide sequence ID" value="NZ_UATH01000001.1"/>
</dbReference>
<dbReference type="Pfam" id="PF13007">
    <property type="entry name" value="LZ_Tnp_IS66"/>
    <property type="match status" value="1"/>
</dbReference>
<evidence type="ECO:0000313" key="5">
    <source>
        <dbReference type="EMBL" id="SPY08798.1"/>
    </source>
</evidence>
<dbReference type="PANTHER" id="PTHR33678:SF1">
    <property type="entry name" value="BLL1576 PROTEIN"/>
    <property type="match status" value="1"/>
</dbReference>
<dbReference type="NCBIfam" id="NF033517">
    <property type="entry name" value="transpos_IS66"/>
    <property type="match status" value="1"/>
</dbReference>
<feature type="domain" description="Transposase IS66 central" evidence="1">
    <location>
        <begin position="201"/>
        <end position="483"/>
    </location>
</feature>
<sequence length="537" mass="60822">MPNSFAFLSSDLSQLTAEQLRELVLQQQALIAQQDALIVKKAAQVEEKDLAYRRVLSAYEQVKMELAILRRINFAKRSEQLPDLQAKLFEDDAYEDLAELETMLDNIGQQLTSMSGQEHTPRTPARMRLPAELPSVDIHYALESTTCGCGAEMRHLGDDVSQKLDYVPGTFSVENHIRPKYVCDCCKTLNQAPVPPHIIDKGLATTGLLATVLIMKYADHLPLHRQEAIFERSGVRIARSTLADWVGTCGAQLQPLVDALRQEVLSHSVLHADETPITYMHHKKGKTQRGYFWVYAPGAYEQMKAVIYDFKPGRSGAHAREFLGDWRGSLMCDDYAGYKALFADEQVIEGGCWAHARRKFHDIYQANGSSVAEQALQQIQRLYHYEAEARNLSPPERLAHRQRHMEPALKQLERWLRSQFELVPPNSAIAKAIRYSLNNWLALTRLLEDAQLPMDNNAVENLIRPLAIGRKNWLFVGSEKAGRRAAAVMSLIQSAKLNGHDPYAYLKDVLERLPTQKAKDIAELLPHRWQAPNDTKN</sequence>
<name>A0A2X1UP14_9BURK</name>
<evidence type="ECO:0000259" key="4">
    <source>
        <dbReference type="Pfam" id="PF13817"/>
    </source>
</evidence>
<dbReference type="InterPro" id="IPR004291">
    <property type="entry name" value="Transposase_IS66_central"/>
</dbReference>
<dbReference type="InterPro" id="IPR024463">
    <property type="entry name" value="Transposase_TnpC_homeodom"/>
</dbReference>
<feature type="domain" description="Transposase TnpC homeodomain" evidence="3">
    <location>
        <begin position="63"/>
        <end position="138"/>
    </location>
</feature>
<dbReference type="Pfam" id="PF13005">
    <property type="entry name" value="zf-IS66"/>
    <property type="match status" value="1"/>
</dbReference>
<dbReference type="AlphaFoldDB" id="A0A2X1UP14"/>
<organism evidence="5 6">
    <name type="scientific">Oligella urethralis</name>
    <dbReference type="NCBI Taxonomy" id="90245"/>
    <lineage>
        <taxon>Bacteria</taxon>
        <taxon>Pseudomonadati</taxon>
        <taxon>Pseudomonadota</taxon>
        <taxon>Betaproteobacteria</taxon>
        <taxon>Burkholderiales</taxon>
        <taxon>Alcaligenaceae</taxon>
        <taxon>Oligella</taxon>
    </lineage>
</organism>
<evidence type="ECO:0000313" key="6">
    <source>
        <dbReference type="Proteomes" id="UP000250242"/>
    </source>
</evidence>
<proteinExistence type="predicted"/>
<evidence type="ECO:0000259" key="3">
    <source>
        <dbReference type="Pfam" id="PF13007"/>
    </source>
</evidence>
<dbReference type="Pfam" id="PF03050">
    <property type="entry name" value="DDE_Tnp_IS66"/>
    <property type="match status" value="1"/>
</dbReference>
<dbReference type="InterPro" id="IPR039552">
    <property type="entry name" value="IS66_C"/>
</dbReference>
<dbReference type="EMBL" id="UATH01000001">
    <property type="protein sequence ID" value="SPY08798.1"/>
    <property type="molecule type" value="Genomic_DNA"/>
</dbReference>
<evidence type="ECO:0000259" key="2">
    <source>
        <dbReference type="Pfam" id="PF13005"/>
    </source>
</evidence>
<protein>
    <submittedName>
        <fullName evidence="5">Transposase and inactivated derivatives</fullName>
    </submittedName>
</protein>
<feature type="domain" description="Transposase IS66 C-terminal" evidence="4">
    <location>
        <begin position="490"/>
        <end position="527"/>
    </location>
</feature>
<dbReference type="InterPro" id="IPR052344">
    <property type="entry name" value="Transposase-related"/>
</dbReference>
<feature type="domain" description="Transposase IS66 zinc-finger binding" evidence="2">
    <location>
        <begin position="145"/>
        <end position="186"/>
    </location>
</feature>
<dbReference type="Proteomes" id="UP000250242">
    <property type="component" value="Unassembled WGS sequence"/>
</dbReference>
<gene>
    <name evidence="5" type="ORF">NCTC11009_02030</name>
</gene>
<dbReference type="Pfam" id="PF13817">
    <property type="entry name" value="DDE_Tnp_IS66_C"/>
    <property type="match status" value="1"/>
</dbReference>
<accession>A0A2X1UP14</accession>
<reference evidence="5 6" key="1">
    <citation type="submission" date="2018-06" db="EMBL/GenBank/DDBJ databases">
        <authorList>
            <consortium name="Pathogen Informatics"/>
            <person name="Doyle S."/>
        </authorList>
    </citation>
    <scope>NUCLEOTIDE SEQUENCE [LARGE SCALE GENOMIC DNA]</scope>
    <source>
        <strain evidence="5 6">NCTC11009</strain>
    </source>
</reference>
<dbReference type="InterPro" id="IPR024474">
    <property type="entry name" value="Znf_dom_IS66"/>
</dbReference>
<dbReference type="PANTHER" id="PTHR33678">
    <property type="entry name" value="BLL1576 PROTEIN"/>
    <property type="match status" value="1"/>
</dbReference>
<evidence type="ECO:0000259" key="1">
    <source>
        <dbReference type="Pfam" id="PF03050"/>
    </source>
</evidence>